<sequence>MGLSGDEDVEQRFSNLCRDLNMDRSSQEEAWESYRRIRTYFVLEGEPLHWLACAAYVACRRSVVPTVGQGTMEGNCVSLTRLLSTADFNLIHFFSKMKKWLNMASLPQDFRDKIERLERNFSVSTVTFKKYRPIFYDVFNSASVQPRYNRSRKQRKMPCSVTELFSFCWTMFVQVKGHFPAISDDLVNSYHLLLCCIDWCYANALIAGRKDILNHSFAGLPENFHNKDWKPPSEAPCIIKLLCEKHNGLVVDAKTIKEHHWKPYLKELFRKPHSKQMFREPILRGNESNLAGVLDTGNFEANFKAINRAYGEYVLRVGDFDETIFLENYATEEIGTPRNQSDFSDGIPMDRSIHQHLDETRSLAPPTPLTGRRYLKEKDPNITPISTATQSVSRLQALLSGRKTSPSEGLIAIFEECSRNPYKAIMNRVKEMGEIFCTNFIQPSDHPGAHSDFARNRLQLAESLYFKTLESIAVDEKKRFSAKDGNKDLTVVLEHDIFQRSLFACCLEIVIFSYNSQRTFPWIAEIFELSPCHFYRVIEMVIRAEEGLSRDVVKHLNLIEESILESYAWKSTSPLWDAIREQESIPTCEEVSLPSQLETMTASPPLHPGIRRLVDEGKSTYYQQSPSTSISGRFGSPNPGTARRKLFSTETPSAAQVTNVLMESVSSGTEAQQITVGATGTNTDLTNASANTIVASNNENAAPSSQTRIITLQHGQQVVIVQPIVSNTTSVSVPSNTVVTTSQQPQQPQQTLQQQQQLQQPQKQKPTAKPKRTGSLALFFRKVYHLAGVRLRDLCEKLKVNEEELQRKMWTCLEHCLVNEISLMKDRHLDQIIMCSMYVIAKVATDPPQTFQNIMRCYRLQPQAQSHVYRNVLLSSRRRRTSGSSDSSRNGTSGSSSPVTIEREDSKEKDKRRTEALSIRSSSTLPVPHPNSQPPTPTKLIGMGSTLEMGEERGDLIQFYNQVFVKRIKEFALKFSANQSNDKPHLSPLPVARSHTSSPRRVSNKHNVYISPHKTNPGGTPHSGKVYCFSMSPAKDLHAINEMIKKVPGKRCLEIEDDICPSPAKRPELMRRLQDVNKDRQKEQNVDEINAR</sequence>
<keyword evidence="7" id="KW-0804">Transcription</keyword>
<evidence type="ECO:0000256" key="10">
    <source>
        <dbReference type="SAM" id="MobiDB-lite"/>
    </source>
</evidence>
<feature type="domain" description="Cyclin-like" evidence="11">
    <location>
        <begin position="789"/>
        <end position="965"/>
    </location>
</feature>
<keyword evidence="15" id="KW-1185">Reference proteome</keyword>
<name>A0A7E6ETW3_9MOLL</name>
<dbReference type="RefSeq" id="XP_036358197.1">
    <property type="nucleotide sequence ID" value="XM_036502304.1"/>
</dbReference>
<dbReference type="InterPro" id="IPR015030">
    <property type="entry name" value="RB_C"/>
</dbReference>
<dbReference type="GO" id="GO:0000785">
    <property type="term" value="C:chromatin"/>
    <property type="evidence" value="ECO:0007669"/>
    <property type="project" value="TreeGrafter"/>
</dbReference>
<dbReference type="Pfam" id="PF11934">
    <property type="entry name" value="DUF3452"/>
    <property type="match status" value="1"/>
</dbReference>
<feature type="compositionally biased region" description="Low complexity" evidence="10">
    <location>
        <begin position="736"/>
        <end position="765"/>
    </location>
</feature>
<evidence type="ECO:0000256" key="1">
    <source>
        <dbReference type="ARBA" id="ARBA00004123"/>
    </source>
</evidence>
<dbReference type="GO" id="GO:2000134">
    <property type="term" value="P:negative regulation of G1/S transition of mitotic cell cycle"/>
    <property type="evidence" value="ECO:0007669"/>
    <property type="project" value="TreeGrafter"/>
</dbReference>
<dbReference type="GO" id="GO:0000977">
    <property type="term" value="F:RNA polymerase II transcription regulatory region sequence-specific DNA binding"/>
    <property type="evidence" value="ECO:0007669"/>
    <property type="project" value="TreeGrafter"/>
</dbReference>
<dbReference type="SUPFAM" id="SSF47954">
    <property type="entry name" value="Cyclin-like"/>
    <property type="match status" value="2"/>
</dbReference>
<dbReference type="Gene3D" id="1.10.472.140">
    <property type="match status" value="1"/>
</dbReference>
<feature type="domain" description="Retinoblastoma-associated protein N-terminal" evidence="12">
    <location>
        <begin position="62"/>
        <end position="203"/>
    </location>
</feature>
<keyword evidence="8" id="KW-0539">Nucleus</keyword>
<dbReference type="InterPro" id="IPR024599">
    <property type="entry name" value="RB_N"/>
</dbReference>
<feature type="domain" description="Retinoblastoma-associated protein A-box" evidence="13">
    <location>
        <begin position="383"/>
        <end position="579"/>
    </location>
</feature>
<dbReference type="InterPro" id="IPR036915">
    <property type="entry name" value="Cyclin-like_sf"/>
</dbReference>
<evidence type="ECO:0000313" key="16">
    <source>
        <dbReference type="RefSeq" id="XP_036358197.1"/>
    </source>
</evidence>
<accession>A0A7E6ETW3</accession>
<evidence type="ECO:0000256" key="8">
    <source>
        <dbReference type="ARBA" id="ARBA00023242"/>
    </source>
</evidence>
<dbReference type="GO" id="GO:0006357">
    <property type="term" value="P:regulation of transcription by RNA polymerase II"/>
    <property type="evidence" value="ECO:0007669"/>
    <property type="project" value="InterPro"/>
</dbReference>
<evidence type="ECO:0000259" key="11">
    <source>
        <dbReference type="SMART" id="SM00385"/>
    </source>
</evidence>
<feature type="region of interest" description="Disordered" evidence="10">
    <location>
        <begin position="981"/>
        <end position="1002"/>
    </location>
</feature>
<dbReference type="InterPro" id="IPR002720">
    <property type="entry name" value="RB_A"/>
</dbReference>
<protein>
    <submittedName>
        <fullName evidence="16">Retinoblastoma-like protein 1 isoform X1</fullName>
    </submittedName>
</protein>
<dbReference type="SMART" id="SM01367">
    <property type="entry name" value="DUF3452"/>
    <property type="match status" value="1"/>
</dbReference>
<dbReference type="PANTHER" id="PTHR13742">
    <property type="entry name" value="RETINOBLASTOMA-ASSOCIATED PROTEIN RB -RELATED"/>
    <property type="match status" value="1"/>
</dbReference>
<evidence type="ECO:0000259" key="14">
    <source>
        <dbReference type="SMART" id="SM01369"/>
    </source>
</evidence>
<feature type="region of interest" description="Disordered" evidence="10">
    <location>
        <begin position="736"/>
        <end position="771"/>
    </location>
</feature>
<evidence type="ECO:0000313" key="15">
    <source>
        <dbReference type="Proteomes" id="UP000515154"/>
    </source>
</evidence>
<keyword evidence="4" id="KW-0597">Phosphoprotein</keyword>
<evidence type="ECO:0000256" key="7">
    <source>
        <dbReference type="ARBA" id="ARBA00023163"/>
    </source>
</evidence>
<evidence type="ECO:0000256" key="5">
    <source>
        <dbReference type="ARBA" id="ARBA00022853"/>
    </source>
</evidence>
<comment type="similarity">
    <text evidence="2">Belongs to the retinoblastoma protein (RB) family.</text>
</comment>
<keyword evidence="6" id="KW-0805">Transcription regulation</keyword>
<evidence type="ECO:0000256" key="3">
    <source>
        <dbReference type="ARBA" id="ARBA00022491"/>
    </source>
</evidence>
<evidence type="ECO:0000256" key="2">
    <source>
        <dbReference type="ARBA" id="ARBA00009475"/>
    </source>
</evidence>
<keyword evidence="5" id="KW-0156">Chromatin regulator</keyword>
<dbReference type="KEGG" id="osn:115210305"/>
<keyword evidence="9" id="KW-0131">Cell cycle</keyword>
<dbReference type="AlphaFoldDB" id="A0A7E6ETW3"/>
<dbReference type="InterPro" id="IPR013763">
    <property type="entry name" value="Cyclin-like_dom"/>
</dbReference>
<dbReference type="GO" id="GO:0005634">
    <property type="term" value="C:nucleus"/>
    <property type="evidence" value="ECO:0007669"/>
    <property type="project" value="UniProtKB-SubCell"/>
</dbReference>
<dbReference type="SMART" id="SM01368">
    <property type="entry name" value="RB_A"/>
    <property type="match status" value="1"/>
</dbReference>
<evidence type="ECO:0000256" key="4">
    <source>
        <dbReference type="ARBA" id="ARBA00022553"/>
    </source>
</evidence>
<dbReference type="Proteomes" id="UP000515154">
    <property type="component" value="Linkage group LG4"/>
</dbReference>
<feature type="region of interest" description="Disordered" evidence="10">
    <location>
        <begin position="875"/>
        <end position="943"/>
    </location>
</feature>
<dbReference type="Pfam" id="PF01858">
    <property type="entry name" value="RB_A"/>
    <property type="match status" value="1"/>
</dbReference>
<feature type="compositionally biased region" description="Basic and acidic residues" evidence="10">
    <location>
        <begin position="901"/>
        <end position="915"/>
    </location>
</feature>
<evidence type="ECO:0000256" key="6">
    <source>
        <dbReference type="ARBA" id="ARBA00023015"/>
    </source>
</evidence>
<reference evidence="16" key="1">
    <citation type="submission" date="2025-08" db="UniProtKB">
        <authorList>
            <consortium name="RefSeq"/>
        </authorList>
    </citation>
    <scope>IDENTIFICATION</scope>
</reference>
<dbReference type="GO" id="GO:0030154">
    <property type="term" value="P:cell differentiation"/>
    <property type="evidence" value="ECO:0007669"/>
    <property type="project" value="TreeGrafter"/>
</dbReference>
<dbReference type="Pfam" id="PF01857">
    <property type="entry name" value="RB_B"/>
    <property type="match status" value="1"/>
</dbReference>
<feature type="compositionally biased region" description="Pro residues" evidence="10">
    <location>
        <begin position="927"/>
        <end position="937"/>
    </location>
</feature>
<evidence type="ECO:0000259" key="12">
    <source>
        <dbReference type="SMART" id="SM01367"/>
    </source>
</evidence>
<gene>
    <name evidence="16" type="primary">LOC115210305</name>
</gene>
<proteinExistence type="inferred from homology"/>
<comment type="subcellular location">
    <subcellularLocation>
        <location evidence="1">Nucleus</location>
    </subcellularLocation>
</comment>
<dbReference type="InterPro" id="IPR002719">
    <property type="entry name" value="RB_B"/>
</dbReference>
<dbReference type="FunFam" id="1.10.472.10:FF:000035">
    <property type="entry name" value="RB transcriptional corepressor-like 1"/>
    <property type="match status" value="1"/>
</dbReference>
<dbReference type="SMART" id="SM01369">
    <property type="entry name" value="Rb_C"/>
    <property type="match status" value="1"/>
</dbReference>
<feature type="domain" description="Retinoblastoma-associated protein C-terminal" evidence="14">
    <location>
        <begin position="977"/>
        <end position="1091"/>
    </location>
</feature>
<feature type="compositionally biased region" description="Low complexity" evidence="10">
    <location>
        <begin position="882"/>
        <end position="897"/>
    </location>
</feature>
<feature type="region of interest" description="Disordered" evidence="10">
    <location>
        <begin position="1073"/>
        <end position="1092"/>
    </location>
</feature>
<dbReference type="InterPro" id="IPR028309">
    <property type="entry name" value="RB_fam"/>
</dbReference>
<dbReference type="PANTHER" id="PTHR13742:SF17">
    <property type="entry name" value="RE32990P-RELATED"/>
    <property type="match status" value="1"/>
</dbReference>
<dbReference type="GO" id="GO:0005667">
    <property type="term" value="C:transcription regulator complex"/>
    <property type="evidence" value="ECO:0007669"/>
    <property type="project" value="TreeGrafter"/>
</dbReference>
<dbReference type="GO" id="GO:0006325">
    <property type="term" value="P:chromatin organization"/>
    <property type="evidence" value="ECO:0007669"/>
    <property type="project" value="UniProtKB-KW"/>
</dbReference>
<keyword evidence="3" id="KW-0678">Repressor</keyword>
<dbReference type="Gene3D" id="1.10.472.10">
    <property type="entry name" value="Cyclin-like"/>
    <property type="match status" value="3"/>
</dbReference>
<evidence type="ECO:0000256" key="9">
    <source>
        <dbReference type="ARBA" id="ARBA00023306"/>
    </source>
</evidence>
<dbReference type="SMART" id="SM00385">
    <property type="entry name" value="CYCLIN"/>
    <property type="match status" value="1"/>
</dbReference>
<evidence type="ECO:0000259" key="13">
    <source>
        <dbReference type="SMART" id="SM01368"/>
    </source>
</evidence>
<organism evidence="15 16">
    <name type="scientific">Octopus sinensis</name>
    <name type="common">East Asian common octopus</name>
    <dbReference type="NCBI Taxonomy" id="2607531"/>
    <lineage>
        <taxon>Eukaryota</taxon>
        <taxon>Metazoa</taxon>
        <taxon>Spiralia</taxon>
        <taxon>Lophotrochozoa</taxon>
        <taxon>Mollusca</taxon>
        <taxon>Cephalopoda</taxon>
        <taxon>Coleoidea</taxon>
        <taxon>Octopodiformes</taxon>
        <taxon>Octopoda</taxon>
        <taxon>Incirrata</taxon>
        <taxon>Octopodidae</taxon>
        <taxon>Octopus</taxon>
    </lineage>
</organism>